<dbReference type="EMBL" id="AXCM01002060">
    <property type="status" value="NOT_ANNOTATED_CDS"/>
    <property type="molecule type" value="Genomic_DNA"/>
</dbReference>
<feature type="compositionally biased region" description="Polar residues" evidence="1">
    <location>
        <begin position="30"/>
        <end position="45"/>
    </location>
</feature>
<dbReference type="Proteomes" id="UP000075883">
    <property type="component" value="Unassembled WGS sequence"/>
</dbReference>
<dbReference type="AlphaFoldDB" id="A0A182MUR5"/>
<feature type="region of interest" description="Disordered" evidence="1">
    <location>
        <begin position="1"/>
        <end position="107"/>
    </location>
</feature>
<accession>A0A182MUR5</accession>
<feature type="compositionally biased region" description="Polar residues" evidence="1">
    <location>
        <begin position="1"/>
        <end position="17"/>
    </location>
</feature>
<reference evidence="3" key="1">
    <citation type="submission" date="2013-09" db="EMBL/GenBank/DDBJ databases">
        <title>The Genome Sequence of Anopheles culicifacies species A.</title>
        <authorList>
            <consortium name="The Broad Institute Genomics Platform"/>
            <person name="Neafsey D.E."/>
            <person name="Besansky N."/>
            <person name="Howell P."/>
            <person name="Walton C."/>
            <person name="Young S.K."/>
            <person name="Zeng Q."/>
            <person name="Gargeya S."/>
            <person name="Fitzgerald M."/>
            <person name="Haas B."/>
            <person name="Abouelleil A."/>
            <person name="Allen A.W."/>
            <person name="Alvarado L."/>
            <person name="Arachchi H.M."/>
            <person name="Berlin A.M."/>
            <person name="Chapman S.B."/>
            <person name="Gainer-Dewar J."/>
            <person name="Goldberg J."/>
            <person name="Griggs A."/>
            <person name="Gujja S."/>
            <person name="Hansen M."/>
            <person name="Howarth C."/>
            <person name="Imamovic A."/>
            <person name="Ireland A."/>
            <person name="Larimer J."/>
            <person name="McCowan C."/>
            <person name="Murphy C."/>
            <person name="Pearson M."/>
            <person name="Poon T.W."/>
            <person name="Priest M."/>
            <person name="Roberts A."/>
            <person name="Saif S."/>
            <person name="Shea T."/>
            <person name="Sisk P."/>
            <person name="Sykes S."/>
            <person name="Wortman J."/>
            <person name="Nusbaum C."/>
            <person name="Birren B."/>
        </authorList>
    </citation>
    <scope>NUCLEOTIDE SEQUENCE [LARGE SCALE GENOMIC DNA]</scope>
    <source>
        <strain evidence="3">A-37</strain>
    </source>
</reference>
<evidence type="ECO:0000313" key="2">
    <source>
        <dbReference type="EnsemblMetazoa" id="ACUA026717-PA"/>
    </source>
</evidence>
<reference evidence="2" key="2">
    <citation type="submission" date="2020-05" db="UniProtKB">
        <authorList>
            <consortium name="EnsemblMetazoa"/>
        </authorList>
    </citation>
    <scope>IDENTIFICATION</scope>
    <source>
        <strain evidence="2">A-37</strain>
    </source>
</reference>
<sequence length="138" mass="14774">MTEFSNNDARVSDTVGSNLRGPAKKRDVRTINSSSSDLGPPSKTNGAPPARSSAARAAAALQKRISPNITNVSHPLVPEQLKASPPSKRNMLLKRNGTANGTLPAKTPLKANTSIHFQCQQCFHSKAKVLRSCTTDRK</sequence>
<keyword evidence="3" id="KW-1185">Reference proteome</keyword>
<name>A0A182MUR5_9DIPT</name>
<proteinExistence type="predicted"/>
<dbReference type="VEuPathDB" id="VectorBase:ACUA026717"/>
<dbReference type="EnsemblMetazoa" id="ACUA026717-RA">
    <property type="protein sequence ID" value="ACUA026717-PA"/>
    <property type="gene ID" value="ACUA026717"/>
</dbReference>
<evidence type="ECO:0000256" key="1">
    <source>
        <dbReference type="SAM" id="MobiDB-lite"/>
    </source>
</evidence>
<organism evidence="2 3">
    <name type="scientific">Anopheles culicifacies</name>
    <dbReference type="NCBI Taxonomy" id="139723"/>
    <lineage>
        <taxon>Eukaryota</taxon>
        <taxon>Metazoa</taxon>
        <taxon>Ecdysozoa</taxon>
        <taxon>Arthropoda</taxon>
        <taxon>Hexapoda</taxon>
        <taxon>Insecta</taxon>
        <taxon>Pterygota</taxon>
        <taxon>Neoptera</taxon>
        <taxon>Endopterygota</taxon>
        <taxon>Diptera</taxon>
        <taxon>Nematocera</taxon>
        <taxon>Culicoidea</taxon>
        <taxon>Culicidae</taxon>
        <taxon>Anophelinae</taxon>
        <taxon>Anopheles</taxon>
        <taxon>culicifacies species complex</taxon>
    </lineage>
</organism>
<feature type="compositionally biased region" description="Low complexity" evidence="1">
    <location>
        <begin position="47"/>
        <end position="60"/>
    </location>
</feature>
<evidence type="ECO:0000313" key="3">
    <source>
        <dbReference type="Proteomes" id="UP000075883"/>
    </source>
</evidence>
<protein>
    <submittedName>
        <fullName evidence="2">Uncharacterized protein</fullName>
    </submittedName>
</protein>